<evidence type="ECO:0000313" key="3">
    <source>
        <dbReference type="Proteomes" id="UP001210231"/>
    </source>
</evidence>
<organism evidence="2 3">
    <name type="scientific">Polluticaenibacter yanchengensis</name>
    <dbReference type="NCBI Taxonomy" id="3014562"/>
    <lineage>
        <taxon>Bacteria</taxon>
        <taxon>Pseudomonadati</taxon>
        <taxon>Bacteroidota</taxon>
        <taxon>Chitinophagia</taxon>
        <taxon>Chitinophagales</taxon>
        <taxon>Chitinophagaceae</taxon>
        <taxon>Polluticaenibacter</taxon>
    </lineage>
</organism>
<dbReference type="SMART" id="SM00642">
    <property type="entry name" value="Aamy"/>
    <property type="match status" value="1"/>
</dbReference>
<dbReference type="InterPro" id="IPR006047">
    <property type="entry name" value="GH13_cat_dom"/>
</dbReference>
<gene>
    <name evidence="2" type="ORF">O3P16_10100</name>
</gene>
<dbReference type="SUPFAM" id="SSF51445">
    <property type="entry name" value="(Trans)glycosidases"/>
    <property type="match status" value="1"/>
</dbReference>
<dbReference type="Proteomes" id="UP001210231">
    <property type="component" value="Unassembled WGS sequence"/>
</dbReference>
<accession>A0ABT4UJZ5</accession>
<keyword evidence="2" id="KW-0378">Hydrolase</keyword>
<name>A0ABT4UJZ5_9BACT</name>
<dbReference type="InterPro" id="IPR017853">
    <property type="entry name" value="GH"/>
</dbReference>
<evidence type="ECO:0000259" key="1">
    <source>
        <dbReference type="SMART" id="SM00642"/>
    </source>
</evidence>
<dbReference type="EMBL" id="JAQGEF010000010">
    <property type="protein sequence ID" value="MDA3615160.1"/>
    <property type="molecule type" value="Genomic_DNA"/>
</dbReference>
<dbReference type="PANTHER" id="PTHR47786">
    <property type="entry name" value="ALPHA-1,4-GLUCAN:MALTOSE-1-PHOSPHATE MALTOSYLTRANSFERASE"/>
    <property type="match status" value="1"/>
</dbReference>
<reference evidence="2 3" key="1">
    <citation type="submission" date="2022-12" db="EMBL/GenBank/DDBJ databases">
        <title>Chitinophagaceae gen. sp. nov., a new member of the family Chitinophagaceae, isolated from soil in a chemical factory.</title>
        <authorList>
            <person name="Ke Z."/>
        </authorList>
    </citation>
    <scope>NUCLEOTIDE SEQUENCE [LARGE SCALE GENOMIC DNA]</scope>
    <source>
        <strain evidence="2 3">LY-5</strain>
    </source>
</reference>
<proteinExistence type="predicted"/>
<comment type="caution">
    <text evidence="2">The sequence shown here is derived from an EMBL/GenBank/DDBJ whole genome shotgun (WGS) entry which is preliminary data.</text>
</comment>
<feature type="domain" description="Glycosyl hydrolase family 13 catalytic" evidence="1">
    <location>
        <begin position="22"/>
        <end position="335"/>
    </location>
</feature>
<sequence>MNIPNASISNPLPLLKSSNVYEVNVRQYTQEGTLNAFRKHLPRLKNMGVEILWFMPLTPIAVKGRKGLLGSNYACSHYTKINPEFGTEDDFRALVTEAHHSGFKVIIDWVANHTGQDHIWTKTNPGFYIKNSQGEFYDRYGWDDVYDLDYTNPSLEIAMQIAMQYWIETFNIDGFRCDMAHLVPLNFWRNARLRLDNVKKLIWIAETQNEEYYNVFDALYNWRLLHTMEDVAKDRATKKSLEKYIRHQHSNPLKLPLNFVTNHDENSHSGSEYERLGDFVAAAQIYCVLNHGLPLIYSGQELPNKKSLAFFDKDPIEWNSTFMNFGFLKRLLQLRTLIFSNENVRIEKQETENENIIGYSISYNEDNIIIVILNTTPSNQWFHASCIKQQSYTEYFTGNMITIQNDRWYELEKYGYWVLQ</sequence>
<dbReference type="PANTHER" id="PTHR47786:SF2">
    <property type="entry name" value="GLYCOSYL HYDROLASE FAMILY 13 CATALYTIC DOMAIN-CONTAINING PROTEIN"/>
    <property type="match status" value="1"/>
</dbReference>
<dbReference type="Gene3D" id="3.20.20.80">
    <property type="entry name" value="Glycosidases"/>
    <property type="match status" value="1"/>
</dbReference>
<dbReference type="GO" id="GO:0016787">
    <property type="term" value="F:hydrolase activity"/>
    <property type="evidence" value="ECO:0007669"/>
    <property type="project" value="UniProtKB-KW"/>
</dbReference>
<protein>
    <submittedName>
        <fullName evidence="2">Alpha-amylase family glycosyl hydrolase</fullName>
    </submittedName>
</protein>
<dbReference type="Pfam" id="PF00128">
    <property type="entry name" value="Alpha-amylase"/>
    <property type="match status" value="2"/>
</dbReference>
<evidence type="ECO:0000313" key="2">
    <source>
        <dbReference type="EMBL" id="MDA3615160.1"/>
    </source>
</evidence>
<dbReference type="RefSeq" id="WP_407031484.1">
    <property type="nucleotide sequence ID" value="NZ_JAQGEF010000010.1"/>
</dbReference>
<keyword evidence="3" id="KW-1185">Reference proteome</keyword>
<dbReference type="CDD" id="cd11313">
    <property type="entry name" value="AmyAc_arch_bac_AmyA"/>
    <property type="match status" value="1"/>
</dbReference>